<evidence type="ECO:0000313" key="9">
    <source>
        <dbReference type="RefSeq" id="XP_012946847.1"/>
    </source>
</evidence>
<comment type="function">
    <text evidence="4">RNA-binding protein involved in pre-mRNA splicing. Interacts with the PRP19C/Prp19 complex/NTC/Nineteen complex which is part of the spliceosome. Involved in regulating splice site selection. Binds preferentially RNA with A/C rich sequences and poly-C stretches.</text>
</comment>
<feature type="compositionally biased region" description="Acidic residues" evidence="5">
    <location>
        <begin position="834"/>
        <end position="849"/>
    </location>
</feature>
<protein>
    <recommendedName>
        <fullName evidence="2">KH homology domain-containing protein 4</fullName>
    </recommendedName>
    <alternativeName>
        <fullName evidence="3">Brings lots of money 7</fullName>
    </alternativeName>
</protein>
<dbReference type="Pfam" id="PF22675">
    <property type="entry name" value="KH-I_KHDC4-BBP"/>
    <property type="match status" value="1"/>
</dbReference>
<dbReference type="InterPro" id="IPR047890">
    <property type="entry name" value="KHDC4_KH-I_first"/>
</dbReference>
<feature type="compositionally biased region" description="Pro residues" evidence="5">
    <location>
        <begin position="601"/>
        <end position="618"/>
    </location>
</feature>
<feature type="region of interest" description="Disordered" evidence="5">
    <location>
        <begin position="1117"/>
        <end position="1156"/>
    </location>
</feature>
<dbReference type="PANTHER" id="PTHR15744">
    <property type="entry name" value="BLOM7"/>
    <property type="match status" value="1"/>
</dbReference>
<dbReference type="CDD" id="cd22385">
    <property type="entry name" value="KH-I_KHDC4_rpt1"/>
    <property type="match status" value="1"/>
</dbReference>
<evidence type="ECO:0000313" key="8">
    <source>
        <dbReference type="Proteomes" id="UP000694888"/>
    </source>
</evidence>
<dbReference type="Gene3D" id="3.30.1370.10">
    <property type="entry name" value="K Homology domain, type 1"/>
    <property type="match status" value="2"/>
</dbReference>
<dbReference type="InterPro" id="IPR036612">
    <property type="entry name" value="KH_dom_type_1_sf"/>
</dbReference>
<evidence type="ECO:0000259" key="7">
    <source>
        <dbReference type="Pfam" id="PF23469"/>
    </source>
</evidence>
<dbReference type="InterPro" id="IPR031121">
    <property type="entry name" value="RIK/BLOM7"/>
</dbReference>
<gene>
    <name evidence="9" type="primary">LOC101859764</name>
</gene>
<dbReference type="InterPro" id="IPR055256">
    <property type="entry name" value="KH_1_KHDC4/BBP-like"/>
</dbReference>
<feature type="compositionally biased region" description="Pro residues" evidence="5">
    <location>
        <begin position="691"/>
        <end position="731"/>
    </location>
</feature>
<dbReference type="Pfam" id="PF23469">
    <property type="entry name" value="KH_12"/>
    <property type="match status" value="1"/>
</dbReference>
<organism evidence="8 9">
    <name type="scientific">Aplysia californica</name>
    <name type="common">California sea hare</name>
    <dbReference type="NCBI Taxonomy" id="6500"/>
    <lineage>
        <taxon>Eukaryota</taxon>
        <taxon>Metazoa</taxon>
        <taxon>Spiralia</taxon>
        <taxon>Lophotrochozoa</taxon>
        <taxon>Mollusca</taxon>
        <taxon>Gastropoda</taxon>
        <taxon>Heterobranchia</taxon>
        <taxon>Euthyneura</taxon>
        <taxon>Tectipleura</taxon>
        <taxon>Aplysiida</taxon>
        <taxon>Aplysioidea</taxon>
        <taxon>Aplysiidae</taxon>
        <taxon>Aplysia</taxon>
    </lineage>
</organism>
<dbReference type="CDD" id="cd22386">
    <property type="entry name" value="KH-I_KHDC4_rpt2"/>
    <property type="match status" value="1"/>
</dbReference>
<feature type="compositionally biased region" description="Pro residues" evidence="5">
    <location>
        <begin position="1139"/>
        <end position="1156"/>
    </location>
</feature>
<feature type="domain" description="ATP-dependent RNA helicase PRP5/DDX46/KHDC4 KH" evidence="7">
    <location>
        <begin position="62"/>
        <end position="142"/>
    </location>
</feature>
<accession>A0ABM1AFV9</accession>
<evidence type="ECO:0000256" key="5">
    <source>
        <dbReference type="SAM" id="MobiDB-lite"/>
    </source>
</evidence>
<comment type="similarity">
    <text evidence="1">Belongs to the KHDC4 family.</text>
</comment>
<evidence type="ECO:0000256" key="4">
    <source>
        <dbReference type="ARBA" id="ARBA00045732"/>
    </source>
</evidence>
<evidence type="ECO:0000256" key="1">
    <source>
        <dbReference type="ARBA" id="ARBA00006093"/>
    </source>
</evidence>
<dbReference type="InterPro" id="IPR047889">
    <property type="entry name" value="KHDC4_KH-I_second"/>
</dbReference>
<reference evidence="9" key="1">
    <citation type="submission" date="2025-08" db="UniProtKB">
        <authorList>
            <consortium name="RefSeq"/>
        </authorList>
    </citation>
    <scope>IDENTIFICATION</scope>
</reference>
<feature type="region of interest" description="Disordered" evidence="5">
    <location>
        <begin position="565"/>
        <end position="631"/>
    </location>
</feature>
<evidence type="ECO:0000256" key="3">
    <source>
        <dbReference type="ARBA" id="ARBA00030267"/>
    </source>
</evidence>
<feature type="domain" description="KHDC4/BBP-like KH-domain type I" evidence="6">
    <location>
        <begin position="223"/>
        <end position="297"/>
    </location>
</feature>
<feature type="region of interest" description="Disordered" evidence="5">
    <location>
        <begin position="1005"/>
        <end position="1036"/>
    </location>
</feature>
<dbReference type="PANTHER" id="PTHR15744:SF0">
    <property type="entry name" value="KH HOMOLOGY DOMAIN-CONTAINING PROTEIN 4"/>
    <property type="match status" value="1"/>
</dbReference>
<feature type="non-terminal residue" evidence="9">
    <location>
        <position position="1156"/>
    </location>
</feature>
<keyword evidence="8" id="KW-1185">Reference proteome</keyword>
<feature type="compositionally biased region" description="Pro residues" evidence="5">
    <location>
        <begin position="650"/>
        <end position="683"/>
    </location>
</feature>
<evidence type="ECO:0000256" key="2">
    <source>
        <dbReference type="ARBA" id="ARBA00017795"/>
    </source>
</evidence>
<dbReference type="GeneID" id="101859764"/>
<dbReference type="InterPro" id="IPR056149">
    <property type="entry name" value="PRP5/DDX46/KHDC4_KH"/>
</dbReference>
<proteinExistence type="inferred from homology"/>
<feature type="compositionally biased region" description="Polar residues" evidence="5">
    <location>
        <begin position="733"/>
        <end position="742"/>
    </location>
</feature>
<feature type="region of interest" description="Disordered" evidence="5">
    <location>
        <begin position="645"/>
        <end position="887"/>
    </location>
</feature>
<dbReference type="RefSeq" id="XP_012946847.1">
    <property type="nucleotide sequence ID" value="XM_013091393.2"/>
</dbReference>
<dbReference type="Proteomes" id="UP000694888">
    <property type="component" value="Unplaced"/>
</dbReference>
<sequence length="1156" mass="122868">MYDRFHTRNSDMEDKSSLEAAAEAAAKVNAMLIAKGMLRPNQIHSGTNVITKKGGGPNSLVVAEVEINNLTTPCRNTLTRGTTQEEISKASGAAVTTRGRYMVPDEKARNPRDRCLYLNVQAASKESVDIAVDKINEIIKSMCGNKNDNRGHVGQFGSGGRMRPPLRMNHRFPVRIPHNQPPPPLMSLPTPPPLHTQMPPPPQPAPHTVTVLQEKLYIGLEHAPPNFDTKNKLLGPGGSFLQHIQTETGAHVSLRGKGSGFGDLGGADTIEPMHVHIEHPSLVGLQEAKKLAENLIQTVQQSYVSFQQALAAMPASVPTGLMTGLPQQPTFLEPQLGHGQPPLATIAAVQEQPMQALPPQVQQVGPPTMLVPAGSVANSMPALPQAMANTAPGQPMVIPQSLSLTTMPLVNSMPVSAASIMQQQPPPMELAGQQQVLLSQQVSAPPPQHLTPVGMPQVVPAPQPVQQAVAAPMAAYSHVQSSVQLVSQAVSMAPPGMVQQPGPPILAQGPQHGILQAPPPQPVPSMSAPTSVMYTVASSNASLYYTTPKEADMVKRRFTEEKDDKIPENLLGYQHGPPHLVNLVRSSPPPQSVPAPISQGPQPPPPMAPQLVQGPPPGLIVSHLPPEQGQFAHHLGGQTIIQHAPQPLLAGPPPPEGQQILGPPPPGPPQFPPSMPPPPPPHQGLPSHHQGPPPPLHHQGLPPPPPHQGPPLPHQPPHPLPQHLLGPPPALSPSHQPSQSPGLESRPPSHGHCVVSSAALMPPPPPPTAVTAQSPIDMKRDEENRSMPPPKSPDVPWENSAKRKGSSPQHEPEKKKIRGILKNKQQGEPAQDGEKEEEAENNPEGEQEEEKPSHPASPQYQGQPLRYPAMASDPNLPPTSQESGIPHQHRPLLSAVPTSLAPMAGVPTSLPPGHHIMQQIDPSLPPQVHLAPQHLHLEAPPRLEGPPPTQIVVEHPGPHGAPIHITHHRVPAPAQIHIEHPVGGGPPRQVLMEHPPPQAIQIEHTAPPSLQPPAGHPEHLHHHPHAHVAGAQPPPSQEMYEFEAGAQQVPPAPPQYQNFEHVAVSQPNPSAGEQQLLAPPGSAVIVSSTQPFPQYSVAISSAAAPPPVAAASFALPTSAPPFSIHSQHMSPQPLQRLPEPQPPHHLTGPPPPPPPP</sequence>
<name>A0ABM1AFV9_APLCA</name>
<dbReference type="SUPFAM" id="SSF54791">
    <property type="entry name" value="Eukaryotic type KH-domain (KH-domain type I)"/>
    <property type="match status" value="1"/>
</dbReference>
<evidence type="ECO:0000259" key="6">
    <source>
        <dbReference type="Pfam" id="PF22675"/>
    </source>
</evidence>